<sequence length="74" mass="8021">MSRCARDDGGDEGSANCSVQANFTYRIHRADMTGTIVESAGRSPELGETEDDPSQAVQLNEGKRSDETDEKNGR</sequence>
<name>A0AAN8P5D7_POLSC</name>
<evidence type="ECO:0000313" key="3">
    <source>
        <dbReference type="Proteomes" id="UP001372834"/>
    </source>
</evidence>
<evidence type="ECO:0000313" key="2">
    <source>
        <dbReference type="EMBL" id="KAK6632882.1"/>
    </source>
</evidence>
<organism evidence="2 3">
    <name type="scientific">Polyplax serrata</name>
    <name type="common">Common mouse louse</name>
    <dbReference type="NCBI Taxonomy" id="468196"/>
    <lineage>
        <taxon>Eukaryota</taxon>
        <taxon>Metazoa</taxon>
        <taxon>Ecdysozoa</taxon>
        <taxon>Arthropoda</taxon>
        <taxon>Hexapoda</taxon>
        <taxon>Insecta</taxon>
        <taxon>Pterygota</taxon>
        <taxon>Neoptera</taxon>
        <taxon>Paraneoptera</taxon>
        <taxon>Psocodea</taxon>
        <taxon>Troctomorpha</taxon>
        <taxon>Phthiraptera</taxon>
        <taxon>Anoplura</taxon>
        <taxon>Polyplacidae</taxon>
        <taxon>Polyplax</taxon>
    </lineage>
</organism>
<reference evidence="2 3" key="1">
    <citation type="submission" date="2023-10" db="EMBL/GenBank/DDBJ databases">
        <title>Genomes of two closely related lineages of the louse Polyplax serrata with different host specificities.</title>
        <authorList>
            <person name="Martinu J."/>
            <person name="Tarabai H."/>
            <person name="Stefka J."/>
            <person name="Hypsa V."/>
        </authorList>
    </citation>
    <scope>NUCLEOTIDE SEQUENCE [LARGE SCALE GENOMIC DNA]</scope>
    <source>
        <strain evidence="2">HR10_N</strain>
    </source>
</reference>
<feature type="region of interest" description="Disordered" evidence="1">
    <location>
        <begin position="36"/>
        <end position="74"/>
    </location>
</feature>
<feature type="compositionally biased region" description="Basic and acidic residues" evidence="1">
    <location>
        <begin position="61"/>
        <end position="74"/>
    </location>
</feature>
<dbReference type="Proteomes" id="UP001372834">
    <property type="component" value="Unassembled WGS sequence"/>
</dbReference>
<accession>A0AAN8P5D7</accession>
<protein>
    <submittedName>
        <fullName evidence="2">Uncharacterized protein</fullName>
    </submittedName>
</protein>
<dbReference type="AlphaFoldDB" id="A0AAN8P5D7"/>
<dbReference type="EMBL" id="JAWJWE010000006">
    <property type="protein sequence ID" value="KAK6632882.1"/>
    <property type="molecule type" value="Genomic_DNA"/>
</dbReference>
<proteinExistence type="predicted"/>
<evidence type="ECO:0000256" key="1">
    <source>
        <dbReference type="SAM" id="MobiDB-lite"/>
    </source>
</evidence>
<comment type="caution">
    <text evidence="2">The sequence shown here is derived from an EMBL/GenBank/DDBJ whole genome shotgun (WGS) entry which is preliminary data.</text>
</comment>
<gene>
    <name evidence="2" type="ORF">RUM43_012621</name>
</gene>